<name>A0ABW8UY43_9RHOB</name>
<dbReference type="Proteomes" id="UP001627408">
    <property type="component" value="Unassembled WGS sequence"/>
</dbReference>
<reference evidence="2 3" key="1">
    <citation type="submission" date="2024-08" db="EMBL/GenBank/DDBJ databases">
        <title>Tateyamaria sp. nov., isolated from marine algae.</title>
        <authorList>
            <person name="Choi B.J."/>
            <person name="Kim J.M."/>
            <person name="Lee J.K."/>
            <person name="Choi D.G."/>
            <person name="Bayburt H."/>
            <person name="Baek J.H."/>
            <person name="Han D.M."/>
            <person name="Jeon C.O."/>
        </authorList>
    </citation>
    <scope>NUCLEOTIDE SEQUENCE [LARGE SCALE GENOMIC DNA]</scope>
    <source>
        <strain evidence="2 3">KMU-156</strain>
    </source>
</reference>
<gene>
    <name evidence="2" type="ORF">ACERZ8_13410</name>
</gene>
<feature type="chain" id="PRO_5045853040" evidence="1">
    <location>
        <begin position="19"/>
        <end position="90"/>
    </location>
</feature>
<comment type="caution">
    <text evidence="2">The sequence shown here is derived from an EMBL/GenBank/DDBJ whole genome shotgun (WGS) entry which is preliminary data.</text>
</comment>
<keyword evidence="3" id="KW-1185">Reference proteome</keyword>
<evidence type="ECO:0000256" key="1">
    <source>
        <dbReference type="SAM" id="SignalP"/>
    </source>
</evidence>
<evidence type="ECO:0000313" key="2">
    <source>
        <dbReference type="EMBL" id="MFL4470831.1"/>
    </source>
</evidence>
<proteinExistence type="predicted"/>
<sequence length="90" mass="9525">MKQAASLLLIFAATVAGAQVDADKKAAFIAVLERNDCRMHNFSPTPDLINDIAASGLERPDVRAIGQDMMAKGEAVADGDFFVLKTGACK</sequence>
<accession>A0ABW8UY43</accession>
<organism evidence="2 3">
    <name type="scientific">Tateyamaria armeniaca</name>
    <dbReference type="NCBI Taxonomy" id="2518930"/>
    <lineage>
        <taxon>Bacteria</taxon>
        <taxon>Pseudomonadati</taxon>
        <taxon>Pseudomonadota</taxon>
        <taxon>Alphaproteobacteria</taxon>
        <taxon>Rhodobacterales</taxon>
        <taxon>Roseobacteraceae</taxon>
        <taxon>Tateyamaria</taxon>
    </lineage>
</organism>
<evidence type="ECO:0000313" key="3">
    <source>
        <dbReference type="Proteomes" id="UP001627408"/>
    </source>
</evidence>
<keyword evidence="1" id="KW-0732">Signal</keyword>
<protein>
    <submittedName>
        <fullName evidence="2">Uncharacterized protein</fullName>
    </submittedName>
</protein>
<feature type="signal peptide" evidence="1">
    <location>
        <begin position="1"/>
        <end position="18"/>
    </location>
</feature>
<dbReference type="EMBL" id="JBHDIY010000002">
    <property type="protein sequence ID" value="MFL4470831.1"/>
    <property type="molecule type" value="Genomic_DNA"/>
</dbReference>
<dbReference type="RefSeq" id="WP_407592670.1">
    <property type="nucleotide sequence ID" value="NZ_JBHDIY010000002.1"/>
</dbReference>